<evidence type="ECO:0000313" key="2">
    <source>
        <dbReference type="Proteomes" id="UP001652503"/>
    </source>
</evidence>
<protein>
    <submittedName>
        <fullName evidence="1">Uncharacterized protein</fullName>
    </submittedName>
</protein>
<keyword evidence="2" id="KW-1185">Reference proteome</keyword>
<name>A0ABT2YX59_9RHOB</name>
<dbReference type="Proteomes" id="UP001652503">
    <property type="component" value="Unassembled WGS sequence"/>
</dbReference>
<comment type="caution">
    <text evidence="1">The sequence shown here is derived from an EMBL/GenBank/DDBJ whole genome shotgun (WGS) entry which is preliminary data.</text>
</comment>
<evidence type="ECO:0000313" key="1">
    <source>
        <dbReference type="EMBL" id="MCV2863436.1"/>
    </source>
</evidence>
<gene>
    <name evidence="1" type="ORF">OE647_01635</name>
</gene>
<proteinExistence type="predicted"/>
<reference evidence="1 2" key="1">
    <citation type="submission" date="2022-10" db="EMBL/GenBank/DDBJ databases">
        <title>Defluviimonas sp. nov., isolated from ocean surface water.</title>
        <authorList>
            <person name="He W."/>
            <person name="Wang L."/>
            <person name="Zhang D.-F."/>
        </authorList>
    </citation>
    <scope>NUCLEOTIDE SEQUENCE [LARGE SCALE GENOMIC DNA]</scope>
    <source>
        <strain evidence="1 2">WL0075</strain>
    </source>
</reference>
<sequence>MFKWVILLIVLGAGAAWLTKPGEAAFDDMLRARLERQIATQDVGTQDDPIAAIALVVCKLRPSGCFKMVREGLEVTVEDRVLYTRLRADGFGKRTVCTGAFTKLWCHEVSAER</sequence>
<accession>A0ABT2YX59</accession>
<dbReference type="EMBL" id="JAOWLA010000001">
    <property type="protein sequence ID" value="MCV2863436.1"/>
    <property type="molecule type" value="Genomic_DNA"/>
</dbReference>
<organism evidence="1 2">
    <name type="scientific">Albidovulum sediminicola</name>
    <dbReference type="NCBI Taxonomy" id="2984331"/>
    <lineage>
        <taxon>Bacteria</taxon>
        <taxon>Pseudomonadati</taxon>
        <taxon>Pseudomonadota</taxon>
        <taxon>Alphaproteobacteria</taxon>
        <taxon>Rhodobacterales</taxon>
        <taxon>Paracoccaceae</taxon>
        <taxon>Albidovulum</taxon>
    </lineage>
</organism>
<dbReference type="RefSeq" id="WP_263719843.1">
    <property type="nucleotide sequence ID" value="NZ_JAOWLA010000001.1"/>
</dbReference>